<evidence type="ECO:0000256" key="1">
    <source>
        <dbReference type="SAM" id="Phobius"/>
    </source>
</evidence>
<evidence type="ECO:0000313" key="3">
    <source>
        <dbReference type="Proteomes" id="UP001622690"/>
    </source>
</evidence>
<keyword evidence="1" id="KW-0472">Membrane</keyword>
<reference evidence="2 3" key="1">
    <citation type="submission" date="2022-10" db="EMBL/GenBank/DDBJ databases">
        <title>The complete genomes of actinobacterial strains from the NBC collection.</title>
        <authorList>
            <person name="Joergensen T.S."/>
            <person name="Alvarez Arevalo M."/>
            <person name="Sterndorff E.B."/>
            <person name="Faurdal D."/>
            <person name="Vuksanovic O."/>
            <person name="Mourched A.-S."/>
            <person name="Charusanti P."/>
            <person name="Shaw S."/>
            <person name="Blin K."/>
            <person name="Weber T."/>
        </authorList>
    </citation>
    <scope>NUCLEOTIDE SEQUENCE [LARGE SCALE GENOMIC DNA]</scope>
    <source>
        <strain evidence="2 3">NBC_00206</strain>
    </source>
</reference>
<dbReference type="RefSeq" id="WP_406259276.1">
    <property type="nucleotide sequence ID" value="NZ_CP108125.1"/>
</dbReference>
<organism evidence="2 3">
    <name type="scientific">Streptomyces nigra</name>
    <dbReference type="NCBI Taxonomy" id="1827580"/>
    <lineage>
        <taxon>Bacteria</taxon>
        <taxon>Bacillati</taxon>
        <taxon>Actinomycetota</taxon>
        <taxon>Actinomycetes</taxon>
        <taxon>Kitasatosporales</taxon>
        <taxon>Streptomycetaceae</taxon>
        <taxon>Streptomyces</taxon>
    </lineage>
</organism>
<keyword evidence="1" id="KW-1133">Transmembrane helix</keyword>
<gene>
    <name evidence="2" type="ORF">OHU27_26575</name>
</gene>
<proteinExistence type="predicted"/>
<feature type="transmembrane region" description="Helical" evidence="1">
    <location>
        <begin position="77"/>
        <end position="97"/>
    </location>
</feature>
<protein>
    <recommendedName>
        <fullName evidence="4">Lipoprotein</fullName>
    </recommendedName>
</protein>
<dbReference type="EMBL" id="CP108125">
    <property type="protein sequence ID" value="WTO85803.1"/>
    <property type="molecule type" value="Genomic_DNA"/>
</dbReference>
<dbReference type="PROSITE" id="PS51257">
    <property type="entry name" value="PROKAR_LIPOPROTEIN"/>
    <property type="match status" value="1"/>
</dbReference>
<keyword evidence="1" id="KW-0812">Transmembrane</keyword>
<feature type="transmembrane region" description="Helical" evidence="1">
    <location>
        <begin position="35"/>
        <end position="56"/>
    </location>
</feature>
<accession>A0ABZ1J0W9</accession>
<keyword evidence="3" id="KW-1185">Reference proteome</keyword>
<evidence type="ECO:0008006" key="4">
    <source>
        <dbReference type="Google" id="ProtNLM"/>
    </source>
</evidence>
<name>A0ABZ1J0W9_9ACTN</name>
<dbReference type="Proteomes" id="UP001622690">
    <property type="component" value="Chromosome"/>
</dbReference>
<feature type="transmembrane region" description="Helical" evidence="1">
    <location>
        <begin position="117"/>
        <end position="137"/>
    </location>
</feature>
<sequence>MRRPPLGSPLQLLLLACSFALTAYAGMRLLEEDPFAVALWFVGAAVLHDLVLVPLYGAADRALVRGTDRSGHRGLTMYVRVPAALSLLLLLVWFPLITGRVADRYARATGLSPDGFLARWLLITAALCAGSAAVYALRHRRARGA</sequence>
<evidence type="ECO:0000313" key="2">
    <source>
        <dbReference type="EMBL" id="WTO85803.1"/>
    </source>
</evidence>